<feature type="disulfide bond" evidence="6">
    <location>
        <begin position="178"/>
        <end position="187"/>
    </location>
</feature>
<evidence type="ECO:0000256" key="3">
    <source>
        <dbReference type="ARBA" id="ARBA00022737"/>
    </source>
</evidence>
<evidence type="ECO:0000256" key="5">
    <source>
        <dbReference type="ARBA" id="ARBA00023180"/>
    </source>
</evidence>
<dbReference type="SUPFAM" id="SSF57196">
    <property type="entry name" value="EGF/Laminin"/>
    <property type="match status" value="2"/>
</dbReference>
<dbReference type="AlphaFoldDB" id="A0ABD3T749"/>
<dbReference type="SMART" id="SM00181">
    <property type="entry name" value="EGF"/>
    <property type="match status" value="2"/>
</dbReference>
<dbReference type="PRINTS" id="PR00453">
    <property type="entry name" value="VWFADOMAIN"/>
</dbReference>
<evidence type="ECO:0000256" key="2">
    <source>
        <dbReference type="ARBA" id="ARBA00022729"/>
    </source>
</evidence>
<dbReference type="SMART" id="SM00179">
    <property type="entry name" value="EGF_CA"/>
    <property type="match status" value="2"/>
</dbReference>
<dbReference type="EMBL" id="JBJQND010000019">
    <property type="protein sequence ID" value="KAL3832448.1"/>
    <property type="molecule type" value="Genomic_DNA"/>
</dbReference>
<keyword evidence="1 6" id="KW-0245">EGF-like domain</keyword>
<dbReference type="PROSITE" id="PS00010">
    <property type="entry name" value="ASX_HYDROXYL"/>
    <property type="match status" value="1"/>
</dbReference>
<evidence type="ECO:0000259" key="9">
    <source>
        <dbReference type="PROSITE" id="PS50234"/>
    </source>
</evidence>
<dbReference type="Proteomes" id="UP001634394">
    <property type="component" value="Unassembled WGS sequence"/>
</dbReference>
<keyword evidence="3" id="KW-0677">Repeat</keyword>
<keyword evidence="2 7" id="KW-0732">Signal</keyword>
<dbReference type="InterPro" id="IPR018097">
    <property type="entry name" value="EGF_Ca-bd_CS"/>
</dbReference>
<keyword evidence="11" id="KW-1185">Reference proteome</keyword>
<feature type="domain" description="EGF-like" evidence="8">
    <location>
        <begin position="113"/>
        <end position="150"/>
    </location>
</feature>
<evidence type="ECO:0000313" key="11">
    <source>
        <dbReference type="Proteomes" id="UP001634394"/>
    </source>
</evidence>
<sequence>MAVSFRAFSFLPFSCLLFMAVHSHENHTHLPEGIGITETSSKSFLGSSPAWCFDVKLESTCEESHLDCHTEPVRDFLCNKAARACAANQTCTISDQHHWCPAHYQTDCKNICDALGPGYSRCMNGGTCNNINSTHFTCDCLPGFTGLDCSTDINECDSDPCEHNGVCNDLRNDYNCSCPERFVGKDCELDRCKQGPADVVFLVDSSVSQELDNFNKQLKFIKDFVKSVYVGPTYVQVSVITFSFDATVEFDWTTHNDNDSVLDAIDNIEYKPGSTNTGGALSAARTLLQSGRRFGKYVIVLTDGMSSNKLDTKGQAAALKMAGVNIVAIGIGSQILHEELQDIASDDNRVFTVSNHDGLNSILTQIGAYVCEACLNEVSDVMYVLDASSSVTLSDFQGALDALQFITSVLTIGLDKVRASLLRYAAEPEIVFEFQKYTTAVEMHRKISVLYQYPKPGNFTKAAEFVHNNGFTSASGAREGKRQVIIFLTNGNNIDTGASNQIEILKNEGKIVVAIGHGNFVNREKLLNIVSYPYMFYHLGEDQYTDISILKSLKGLIEYNTCNI</sequence>
<dbReference type="PROSITE" id="PS50026">
    <property type="entry name" value="EGF_3"/>
    <property type="match status" value="2"/>
</dbReference>
<dbReference type="SMART" id="SM00327">
    <property type="entry name" value="VWA"/>
    <property type="match status" value="2"/>
</dbReference>
<dbReference type="PANTHER" id="PTHR24020:SF84">
    <property type="entry name" value="VWFA DOMAIN-CONTAINING PROTEIN"/>
    <property type="match status" value="1"/>
</dbReference>
<dbReference type="CDD" id="cd00054">
    <property type="entry name" value="EGF_CA"/>
    <property type="match status" value="2"/>
</dbReference>
<dbReference type="InterPro" id="IPR002035">
    <property type="entry name" value="VWF_A"/>
</dbReference>
<evidence type="ECO:0000256" key="1">
    <source>
        <dbReference type="ARBA" id="ARBA00022536"/>
    </source>
</evidence>
<dbReference type="PROSITE" id="PS01186">
    <property type="entry name" value="EGF_2"/>
    <property type="match status" value="1"/>
</dbReference>
<dbReference type="InterPro" id="IPR013032">
    <property type="entry name" value="EGF-like_CS"/>
</dbReference>
<evidence type="ECO:0000256" key="7">
    <source>
        <dbReference type="SAM" id="SignalP"/>
    </source>
</evidence>
<feature type="domain" description="EGF-like" evidence="8">
    <location>
        <begin position="152"/>
        <end position="188"/>
    </location>
</feature>
<organism evidence="10 11">
    <name type="scientific">Sinanodonta woodiana</name>
    <name type="common">Chinese pond mussel</name>
    <name type="synonym">Anodonta woodiana</name>
    <dbReference type="NCBI Taxonomy" id="1069815"/>
    <lineage>
        <taxon>Eukaryota</taxon>
        <taxon>Metazoa</taxon>
        <taxon>Spiralia</taxon>
        <taxon>Lophotrochozoa</taxon>
        <taxon>Mollusca</taxon>
        <taxon>Bivalvia</taxon>
        <taxon>Autobranchia</taxon>
        <taxon>Heteroconchia</taxon>
        <taxon>Palaeoheterodonta</taxon>
        <taxon>Unionida</taxon>
        <taxon>Unionoidea</taxon>
        <taxon>Unionidae</taxon>
        <taxon>Unioninae</taxon>
        <taxon>Sinanodonta</taxon>
    </lineage>
</organism>
<dbReference type="Pfam" id="PF00008">
    <property type="entry name" value="EGF"/>
    <property type="match status" value="1"/>
</dbReference>
<dbReference type="SUPFAM" id="SSF53300">
    <property type="entry name" value="vWA-like"/>
    <property type="match status" value="2"/>
</dbReference>
<feature type="chain" id="PRO_5044793939" evidence="7">
    <location>
        <begin position="24"/>
        <end position="564"/>
    </location>
</feature>
<dbReference type="Pfam" id="PF12661">
    <property type="entry name" value="hEGF"/>
    <property type="match status" value="1"/>
</dbReference>
<dbReference type="CDD" id="cd01472">
    <property type="entry name" value="vWA_collagen"/>
    <property type="match status" value="1"/>
</dbReference>
<comment type="caution">
    <text evidence="6">Lacks conserved residue(s) required for the propagation of feature annotation.</text>
</comment>
<proteinExistence type="predicted"/>
<dbReference type="Gene3D" id="3.40.50.410">
    <property type="entry name" value="von Willebrand factor, type A domain"/>
    <property type="match status" value="2"/>
</dbReference>
<evidence type="ECO:0000259" key="8">
    <source>
        <dbReference type="PROSITE" id="PS50026"/>
    </source>
</evidence>
<keyword evidence="5" id="KW-0325">Glycoprotein</keyword>
<dbReference type="PROSITE" id="PS01187">
    <property type="entry name" value="EGF_CA"/>
    <property type="match status" value="1"/>
</dbReference>
<accession>A0ABD3T749</accession>
<dbReference type="FunFam" id="2.10.25.10:FF:000472">
    <property type="entry name" value="Uncharacterized protein, isoform A"/>
    <property type="match status" value="1"/>
</dbReference>
<keyword evidence="4 6" id="KW-1015">Disulfide bond</keyword>
<comment type="caution">
    <text evidence="10">The sequence shown here is derived from an EMBL/GenBank/DDBJ whole genome shotgun (WGS) entry which is preliminary data.</text>
</comment>
<dbReference type="Pfam" id="PF00092">
    <property type="entry name" value="VWA"/>
    <property type="match status" value="2"/>
</dbReference>
<dbReference type="InterPro" id="IPR001881">
    <property type="entry name" value="EGF-like_Ca-bd_dom"/>
</dbReference>
<feature type="disulfide bond" evidence="6">
    <location>
        <begin position="140"/>
        <end position="149"/>
    </location>
</feature>
<dbReference type="InterPro" id="IPR050525">
    <property type="entry name" value="ECM_Assembly_Org"/>
</dbReference>
<feature type="signal peptide" evidence="7">
    <location>
        <begin position="1"/>
        <end position="23"/>
    </location>
</feature>
<dbReference type="CDD" id="cd01450">
    <property type="entry name" value="vWFA_subfamily_ECM"/>
    <property type="match status" value="1"/>
</dbReference>
<dbReference type="Gene3D" id="2.10.25.10">
    <property type="entry name" value="Laminin"/>
    <property type="match status" value="2"/>
</dbReference>
<name>A0ABD3T749_SINWO</name>
<feature type="domain" description="VWFA" evidence="9">
    <location>
        <begin position="198"/>
        <end position="366"/>
    </location>
</feature>
<dbReference type="InterPro" id="IPR000742">
    <property type="entry name" value="EGF"/>
</dbReference>
<dbReference type="InterPro" id="IPR036465">
    <property type="entry name" value="vWFA_dom_sf"/>
</dbReference>
<dbReference type="InterPro" id="IPR000152">
    <property type="entry name" value="EGF-type_Asp/Asn_hydroxyl_site"/>
</dbReference>
<dbReference type="PROSITE" id="PS50234">
    <property type="entry name" value="VWFA"/>
    <property type="match status" value="2"/>
</dbReference>
<feature type="domain" description="VWFA" evidence="9">
    <location>
        <begin position="380"/>
        <end position="553"/>
    </location>
</feature>
<evidence type="ECO:0000313" key="10">
    <source>
        <dbReference type="EMBL" id="KAL3832448.1"/>
    </source>
</evidence>
<evidence type="ECO:0000256" key="6">
    <source>
        <dbReference type="PROSITE-ProRule" id="PRU00076"/>
    </source>
</evidence>
<gene>
    <name evidence="10" type="ORF">ACJMK2_024090</name>
</gene>
<reference evidence="10 11" key="1">
    <citation type="submission" date="2024-11" db="EMBL/GenBank/DDBJ databases">
        <title>Chromosome-level genome assembly of the freshwater bivalve Anodonta woodiana.</title>
        <authorList>
            <person name="Chen X."/>
        </authorList>
    </citation>
    <scope>NUCLEOTIDE SEQUENCE [LARGE SCALE GENOMIC DNA]</scope>
    <source>
        <strain evidence="10">MN2024</strain>
        <tissue evidence="10">Gills</tissue>
    </source>
</reference>
<dbReference type="PROSITE" id="PS00022">
    <property type="entry name" value="EGF_1"/>
    <property type="match status" value="2"/>
</dbReference>
<evidence type="ECO:0000256" key="4">
    <source>
        <dbReference type="ARBA" id="ARBA00023157"/>
    </source>
</evidence>
<dbReference type="PANTHER" id="PTHR24020">
    <property type="entry name" value="COLLAGEN ALPHA"/>
    <property type="match status" value="1"/>
</dbReference>
<protein>
    <submittedName>
        <fullName evidence="10">Uncharacterized protein</fullName>
    </submittedName>
</protein>